<dbReference type="PANTHER" id="PTHR24104">
    <property type="entry name" value="E3 UBIQUITIN-PROTEIN LIGASE NHLRC1-RELATED"/>
    <property type="match status" value="1"/>
</dbReference>
<feature type="compositionally biased region" description="Basic and acidic residues" evidence="3">
    <location>
        <begin position="387"/>
        <end position="399"/>
    </location>
</feature>
<feature type="repeat" description="NHL" evidence="2">
    <location>
        <begin position="256"/>
        <end position="295"/>
    </location>
</feature>
<dbReference type="Gene3D" id="2.120.10.30">
    <property type="entry name" value="TolB, C-terminal domain"/>
    <property type="match status" value="2"/>
</dbReference>
<dbReference type="InterPro" id="IPR001258">
    <property type="entry name" value="NHL_repeat"/>
</dbReference>
<evidence type="ECO:0000256" key="3">
    <source>
        <dbReference type="SAM" id="MobiDB-lite"/>
    </source>
</evidence>
<sequence length="415" mass="45354">MRKRKTHSHVTIAAMMKLLAMVMLCVSLTACTGPSSKKHVFWPPAPNLPRVQFLKAIKDSNDVVETKKLSLFDMGEKPEEFVGLVKPYGIAVRDGKIYVCDSVGGQVVIIDLPNKKMYRLAGNVNAGRLKKPINVAVDAKGNLYVSDISRQEVLQYGPDGTFLRSYGRELNLTPVDVRVEENFLYVLDKSSSLVKVFDITSGDLLKSIGQNSDPKNSLSLPTNMASDGKGAIYISNFGNARIIKLDRDGNFLMGHGKMGVDFGTFGRPRGIAVDEQGLVYVVDAAAQLVQIFDDKMRLLMYFGAPGTAGSLNIPAGIAVSSENLDYFQSLAEPGFKLEKVVFVVSQVGEHLVNIYGLGKKEGADYDADVKKTLLEIEKKAIEVEKKRKVEEAEKEKNEKGATSVPGAASSTPQER</sequence>
<dbReference type="SUPFAM" id="SSF63829">
    <property type="entry name" value="Calcium-dependent phosphotriesterase"/>
    <property type="match status" value="1"/>
</dbReference>
<dbReference type="PROSITE" id="PS51125">
    <property type="entry name" value="NHL"/>
    <property type="match status" value="1"/>
</dbReference>
<accession>A0A6V8MYN5</accession>
<keyword evidence="4" id="KW-0732">Signal</keyword>
<evidence type="ECO:0000256" key="1">
    <source>
        <dbReference type="ARBA" id="ARBA00022737"/>
    </source>
</evidence>
<feature type="region of interest" description="Disordered" evidence="3">
    <location>
        <begin position="387"/>
        <end position="415"/>
    </location>
</feature>
<dbReference type="InterPro" id="IPR011042">
    <property type="entry name" value="6-blade_b-propeller_TolB-like"/>
</dbReference>
<dbReference type="Proteomes" id="UP000831485">
    <property type="component" value="Chromosome"/>
</dbReference>
<gene>
    <name evidence="5" type="ORF">GMPD_26860</name>
    <name evidence="6" type="ORF">M1B72_05345</name>
</gene>
<dbReference type="Proteomes" id="UP000568888">
    <property type="component" value="Unassembled WGS sequence"/>
</dbReference>
<dbReference type="RefSeq" id="WP_183348178.1">
    <property type="nucleotide sequence ID" value="NZ_BLXY01000005.1"/>
</dbReference>
<evidence type="ECO:0000313" key="7">
    <source>
        <dbReference type="Proteomes" id="UP000568888"/>
    </source>
</evidence>
<evidence type="ECO:0000256" key="2">
    <source>
        <dbReference type="PROSITE-ProRule" id="PRU00504"/>
    </source>
</evidence>
<reference evidence="6" key="3">
    <citation type="submission" date="2022-04" db="EMBL/GenBank/DDBJ databases">
        <authorList>
            <person name="Liu G."/>
        </authorList>
    </citation>
    <scope>NUCLEOTIDE SEQUENCE</scope>
    <source>
        <strain evidence="6">RG22</strain>
    </source>
</reference>
<proteinExistence type="predicted"/>
<evidence type="ECO:0000256" key="4">
    <source>
        <dbReference type="SAM" id="SignalP"/>
    </source>
</evidence>
<evidence type="ECO:0000313" key="5">
    <source>
        <dbReference type="EMBL" id="GFO64767.1"/>
    </source>
</evidence>
<dbReference type="GO" id="GO:0008270">
    <property type="term" value="F:zinc ion binding"/>
    <property type="evidence" value="ECO:0007669"/>
    <property type="project" value="UniProtKB-KW"/>
</dbReference>
<feature type="chain" id="PRO_5028391519" evidence="4">
    <location>
        <begin position="33"/>
        <end position="415"/>
    </location>
</feature>
<dbReference type="InterPro" id="IPR050952">
    <property type="entry name" value="TRIM-NHL_E3_ligases"/>
</dbReference>
<reference evidence="7" key="1">
    <citation type="submission" date="2020-06" db="EMBL/GenBank/DDBJ databases">
        <title>Draft genomic sequecing of Geomonas sp. Red736.</title>
        <authorList>
            <person name="Itoh H."/>
            <person name="Xu Z.X."/>
            <person name="Ushijima N."/>
            <person name="Masuda Y."/>
            <person name="Shiratori Y."/>
            <person name="Senoo K."/>
        </authorList>
    </citation>
    <scope>NUCLEOTIDE SEQUENCE [LARGE SCALE GENOMIC DNA]</scope>
    <source>
        <strain evidence="7">Red736</strain>
    </source>
</reference>
<reference evidence="5" key="2">
    <citation type="journal article" date="2021" name="Int. J. Syst. Evol. Microbiol.">
        <title>Geomonas silvestris sp. nov., Geomonas paludis sp. nov. and Geomonas limicola sp. nov., isolated from terrestrial environments, and emended description of the genus Geomonas.</title>
        <authorList>
            <person name="Itoh H."/>
            <person name="Xu Z."/>
            <person name="Masuda Y."/>
            <person name="Ushijima N."/>
            <person name="Hayakawa C."/>
            <person name="Shiratori Y."/>
            <person name="Senoo K."/>
        </authorList>
    </citation>
    <scope>NUCLEOTIDE SEQUENCE</scope>
    <source>
        <strain evidence="5">Red736</strain>
    </source>
</reference>
<dbReference type="AlphaFoldDB" id="A0A6V8MYN5"/>
<dbReference type="PROSITE" id="PS51257">
    <property type="entry name" value="PROKAR_LIPOPROTEIN"/>
    <property type="match status" value="1"/>
</dbReference>
<keyword evidence="1" id="KW-0677">Repeat</keyword>
<dbReference type="PANTHER" id="PTHR24104:SF25">
    <property type="entry name" value="PROTEIN LIN-41"/>
    <property type="match status" value="1"/>
</dbReference>
<protein>
    <submittedName>
        <fullName evidence="5">Uncharacterized protein</fullName>
    </submittedName>
</protein>
<evidence type="ECO:0000313" key="6">
    <source>
        <dbReference type="EMBL" id="UPU37136.1"/>
    </source>
</evidence>
<keyword evidence="8" id="KW-1185">Reference proteome</keyword>
<organism evidence="5 7">
    <name type="scientific">Geomonas paludis</name>
    <dbReference type="NCBI Taxonomy" id="2740185"/>
    <lineage>
        <taxon>Bacteria</taxon>
        <taxon>Pseudomonadati</taxon>
        <taxon>Thermodesulfobacteriota</taxon>
        <taxon>Desulfuromonadia</taxon>
        <taxon>Geobacterales</taxon>
        <taxon>Geobacteraceae</taxon>
        <taxon>Geomonas</taxon>
    </lineage>
</organism>
<dbReference type="Pfam" id="PF01436">
    <property type="entry name" value="NHL"/>
    <property type="match status" value="1"/>
</dbReference>
<evidence type="ECO:0000313" key="8">
    <source>
        <dbReference type="Proteomes" id="UP000831485"/>
    </source>
</evidence>
<name>A0A6V8MYN5_9BACT</name>
<dbReference type="EMBL" id="CP096574">
    <property type="protein sequence ID" value="UPU37136.1"/>
    <property type="molecule type" value="Genomic_DNA"/>
</dbReference>
<dbReference type="EMBL" id="BLXY01000005">
    <property type="protein sequence ID" value="GFO64767.1"/>
    <property type="molecule type" value="Genomic_DNA"/>
</dbReference>
<feature type="signal peptide" evidence="4">
    <location>
        <begin position="1"/>
        <end position="32"/>
    </location>
</feature>